<dbReference type="AlphaFoldDB" id="A0A444Y6N4"/>
<name>A0A444Y6N4_ARAHY</name>
<protein>
    <submittedName>
        <fullName evidence="1">Uncharacterized protein</fullName>
    </submittedName>
</protein>
<gene>
    <name evidence="1" type="ORF">Ahy_B08g093580</name>
</gene>
<keyword evidence="2" id="KW-1185">Reference proteome</keyword>
<accession>A0A444Y6N4</accession>
<dbReference type="Proteomes" id="UP000289738">
    <property type="component" value="Chromosome B08"/>
</dbReference>
<evidence type="ECO:0000313" key="1">
    <source>
        <dbReference type="EMBL" id="RYQ97516.1"/>
    </source>
</evidence>
<reference evidence="1 2" key="1">
    <citation type="submission" date="2019-01" db="EMBL/GenBank/DDBJ databases">
        <title>Sequencing of cultivated peanut Arachis hypogaea provides insights into genome evolution and oil improvement.</title>
        <authorList>
            <person name="Chen X."/>
        </authorList>
    </citation>
    <scope>NUCLEOTIDE SEQUENCE [LARGE SCALE GENOMIC DNA]</scope>
    <source>
        <strain evidence="2">cv. Fuhuasheng</strain>
        <tissue evidence="1">Leaves</tissue>
    </source>
</reference>
<evidence type="ECO:0000313" key="2">
    <source>
        <dbReference type="Proteomes" id="UP000289738"/>
    </source>
</evidence>
<organism evidence="1 2">
    <name type="scientific">Arachis hypogaea</name>
    <name type="common">Peanut</name>
    <dbReference type="NCBI Taxonomy" id="3818"/>
    <lineage>
        <taxon>Eukaryota</taxon>
        <taxon>Viridiplantae</taxon>
        <taxon>Streptophyta</taxon>
        <taxon>Embryophyta</taxon>
        <taxon>Tracheophyta</taxon>
        <taxon>Spermatophyta</taxon>
        <taxon>Magnoliopsida</taxon>
        <taxon>eudicotyledons</taxon>
        <taxon>Gunneridae</taxon>
        <taxon>Pentapetalae</taxon>
        <taxon>rosids</taxon>
        <taxon>fabids</taxon>
        <taxon>Fabales</taxon>
        <taxon>Fabaceae</taxon>
        <taxon>Papilionoideae</taxon>
        <taxon>50 kb inversion clade</taxon>
        <taxon>dalbergioids sensu lato</taxon>
        <taxon>Dalbergieae</taxon>
        <taxon>Pterocarpus clade</taxon>
        <taxon>Arachis</taxon>
    </lineage>
</organism>
<dbReference type="EMBL" id="SDMP01000018">
    <property type="protein sequence ID" value="RYQ97516.1"/>
    <property type="molecule type" value="Genomic_DNA"/>
</dbReference>
<proteinExistence type="predicted"/>
<comment type="caution">
    <text evidence="1">The sequence shown here is derived from an EMBL/GenBank/DDBJ whole genome shotgun (WGS) entry which is preliminary data.</text>
</comment>
<sequence length="86" mass="9976">MDQVRRVYKARFRPLGNATTWPVYHGPRFVGNPFLRRVSKGRPRMTRFLNEMDTRINAGPRATAIVDVVNVVVQVIRVRPPNRFSV</sequence>